<dbReference type="RefSeq" id="WP_388234198.1">
    <property type="nucleotide sequence ID" value="NZ_JBHVZQ010000006.1"/>
</dbReference>
<proteinExistence type="predicted"/>
<feature type="region of interest" description="Disordered" evidence="1">
    <location>
        <begin position="49"/>
        <end position="78"/>
    </location>
</feature>
<feature type="compositionally biased region" description="Gly residues" evidence="1">
    <location>
        <begin position="230"/>
        <end position="246"/>
    </location>
</feature>
<protein>
    <recommendedName>
        <fullName evidence="4">Secreted protein</fullName>
    </recommendedName>
</protein>
<organism evidence="2 3">
    <name type="scientific">Streptomyces marokkonensis</name>
    <dbReference type="NCBI Taxonomy" id="324855"/>
    <lineage>
        <taxon>Bacteria</taxon>
        <taxon>Bacillati</taxon>
        <taxon>Actinomycetota</taxon>
        <taxon>Actinomycetes</taxon>
        <taxon>Kitasatosporales</taxon>
        <taxon>Streptomycetaceae</taxon>
        <taxon>Streptomyces</taxon>
    </lineage>
</organism>
<sequence length="328" mass="31598">MTWSPAVSGAAPRALRAAAGRRAVQLALLVGAVFVLGVLCGERAQAADGVPVRESSAAGAPVATGPRTPSGGNAPGSLVDALTVPRPEAADPVRPLTGTAVRSVEERVVRPAGELVGAVTGGLDEASGALPALPALPAPPGPEQPVPLPDVPVLPEAPAQTLPEPAVPGPDQPSSPSPAGPAVPTPGAPGAPGAPSAAEAAGTPGTSSSVPDGPARAADPALHGPRLTGVGSGTHGRPGDQGGRGRGAVARDDVPAGPVLAPYAPAGGRPDGATGTGSVTDHGTPRHGDACAVPAFHRPAPRLVPGPAAPAETAGTRDRCRDVPVSPA</sequence>
<evidence type="ECO:0008006" key="4">
    <source>
        <dbReference type="Google" id="ProtNLM"/>
    </source>
</evidence>
<feature type="compositionally biased region" description="Pro residues" evidence="1">
    <location>
        <begin position="165"/>
        <end position="189"/>
    </location>
</feature>
<dbReference type="Proteomes" id="UP001601627">
    <property type="component" value="Unassembled WGS sequence"/>
</dbReference>
<reference evidence="2 3" key="1">
    <citation type="submission" date="2024-09" db="EMBL/GenBank/DDBJ databases">
        <title>The Natural Products Discovery Center: Release of the First 8490 Sequenced Strains for Exploring Actinobacteria Biosynthetic Diversity.</title>
        <authorList>
            <person name="Kalkreuter E."/>
            <person name="Kautsar S.A."/>
            <person name="Yang D."/>
            <person name="Bader C.D."/>
            <person name="Teijaro C.N."/>
            <person name="Fluegel L."/>
            <person name="Davis C.M."/>
            <person name="Simpson J.R."/>
            <person name="Lauterbach L."/>
            <person name="Steele A.D."/>
            <person name="Gui C."/>
            <person name="Meng S."/>
            <person name="Li G."/>
            <person name="Viehrig K."/>
            <person name="Ye F."/>
            <person name="Su P."/>
            <person name="Kiefer A.F."/>
            <person name="Nichols A."/>
            <person name="Cepeda A.J."/>
            <person name="Yan W."/>
            <person name="Fan B."/>
            <person name="Jiang Y."/>
            <person name="Adhikari A."/>
            <person name="Zheng C.-J."/>
            <person name="Schuster L."/>
            <person name="Cowan T.M."/>
            <person name="Smanski M.J."/>
            <person name="Chevrette M.G."/>
            <person name="De Carvalho L.P.S."/>
            <person name="Shen B."/>
        </authorList>
    </citation>
    <scope>NUCLEOTIDE SEQUENCE [LARGE SCALE GENOMIC DNA]</scope>
    <source>
        <strain evidence="2 3">NPDC058328</strain>
    </source>
</reference>
<keyword evidence="3" id="KW-1185">Reference proteome</keyword>
<feature type="region of interest" description="Disordered" evidence="1">
    <location>
        <begin position="130"/>
        <end position="328"/>
    </location>
</feature>
<accession>A0ABW6Q3R9</accession>
<dbReference type="EMBL" id="JBHVZQ010000006">
    <property type="protein sequence ID" value="MFF1273860.1"/>
    <property type="molecule type" value="Genomic_DNA"/>
</dbReference>
<comment type="caution">
    <text evidence="2">The sequence shown here is derived from an EMBL/GenBank/DDBJ whole genome shotgun (WGS) entry which is preliminary data.</text>
</comment>
<evidence type="ECO:0000313" key="2">
    <source>
        <dbReference type="EMBL" id="MFF1273860.1"/>
    </source>
</evidence>
<name>A0ABW6Q3R9_9ACTN</name>
<feature type="compositionally biased region" description="Pro residues" evidence="1">
    <location>
        <begin position="134"/>
        <end position="152"/>
    </location>
</feature>
<evidence type="ECO:0000313" key="3">
    <source>
        <dbReference type="Proteomes" id="UP001601627"/>
    </source>
</evidence>
<evidence type="ECO:0000256" key="1">
    <source>
        <dbReference type="SAM" id="MobiDB-lite"/>
    </source>
</evidence>
<feature type="compositionally biased region" description="Low complexity" evidence="1">
    <location>
        <begin position="191"/>
        <end position="209"/>
    </location>
</feature>
<gene>
    <name evidence="2" type="ORF">ACFVZC_10695</name>
</gene>